<dbReference type="Proteomes" id="UP001500665">
    <property type="component" value="Unassembled WGS sequence"/>
</dbReference>
<proteinExistence type="predicted"/>
<organism evidence="1 2">
    <name type="scientific">Actinocorallia libanotica</name>
    <dbReference type="NCBI Taxonomy" id="46162"/>
    <lineage>
        <taxon>Bacteria</taxon>
        <taxon>Bacillati</taxon>
        <taxon>Actinomycetota</taxon>
        <taxon>Actinomycetes</taxon>
        <taxon>Streptosporangiales</taxon>
        <taxon>Thermomonosporaceae</taxon>
        <taxon>Actinocorallia</taxon>
    </lineage>
</organism>
<evidence type="ECO:0000313" key="2">
    <source>
        <dbReference type="Proteomes" id="UP001500665"/>
    </source>
</evidence>
<gene>
    <name evidence="1" type="ORF">GCM10009550_04070</name>
</gene>
<keyword evidence="2" id="KW-1185">Reference proteome</keyword>
<evidence type="ECO:0000313" key="1">
    <source>
        <dbReference type="EMBL" id="GAA0937362.1"/>
    </source>
</evidence>
<protein>
    <submittedName>
        <fullName evidence="1">Uncharacterized protein</fullName>
    </submittedName>
</protein>
<comment type="caution">
    <text evidence="1">The sequence shown here is derived from an EMBL/GenBank/DDBJ whole genome shotgun (WGS) entry which is preliminary data.</text>
</comment>
<sequence>MAAAIAATTVAVPGGAAQGAEGDEWRVIRPVVTLPKRDLRDVEAVSAEEVWIAGYQYTSESAYFPILQRWNGENWRAYNPKGIGTEGQLFDLSAAGPNDVWVAGVREEDDETGLTDTYLGHWDGTAWTEVEAPPVNQGSQRLRHLAADGDGLWLAEANGRVFRREGATWTPHLDLGKRVITFDSLPSGEAWLRTQDSLHRWDGSAWSQVALPAGASLAYLQVNDTDGAWVTTGTGLAVWRDGAWQETPFPAEYQNARTVTASGGYWIYLRDDSKEGWVRWTGSDWEITSDLPQNTPGKQVMTDTAGRIWGIAYAYVPFLETSGKLVRYEGGKWETVPGLPRALYRMRAIPGTDKSIAVGVDAVTGDLKAITNG</sequence>
<dbReference type="EMBL" id="BAAAHH010000001">
    <property type="protein sequence ID" value="GAA0937362.1"/>
    <property type="molecule type" value="Genomic_DNA"/>
</dbReference>
<reference evidence="1 2" key="1">
    <citation type="journal article" date="2019" name="Int. J. Syst. Evol. Microbiol.">
        <title>The Global Catalogue of Microorganisms (GCM) 10K type strain sequencing project: providing services to taxonomists for standard genome sequencing and annotation.</title>
        <authorList>
            <consortium name="The Broad Institute Genomics Platform"/>
            <consortium name="The Broad Institute Genome Sequencing Center for Infectious Disease"/>
            <person name="Wu L."/>
            <person name="Ma J."/>
        </authorList>
    </citation>
    <scope>NUCLEOTIDE SEQUENCE [LARGE SCALE GENOMIC DNA]</scope>
    <source>
        <strain evidence="1 2">JCM 10696</strain>
    </source>
</reference>
<name>A0ABN1Q5H0_9ACTN</name>
<accession>A0ABN1Q5H0</accession>